<name>A0A395IKZ4_9HELO</name>
<proteinExistence type="predicted"/>
<keyword evidence="2" id="KW-1185">Reference proteome</keyword>
<evidence type="ECO:0000313" key="2">
    <source>
        <dbReference type="Proteomes" id="UP000249056"/>
    </source>
</evidence>
<dbReference type="AlphaFoldDB" id="A0A395IKZ4"/>
<evidence type="ECO:0000313" key="1">
    <source>
        <dbReference type="EMBL" id="RAL60945.1"/>
    </source>
</evidence>
<dbReference type="Proteomes" id="UP000249056">
    <property type="component" value="Unassembled WGS sequence"/>
</dbReference>
<reference evidence="1 2" key="1">
    <citation type="submission" date="2018-06" db="EMBL/GenBank/DDBJ databases">
        <title>Genome Sequence of the Brown Rot Fungal Pathogen Monilinia fructigena.</title>
        <authorList>
            <person name="Landi L."/>
            <person name="De Miccolis Angelini R.M."/>
            <person name="Pollastro S."/>
            <person name="Abate D."/>
            <person name="Faretra F."/>
            <person name="Romanazzi G."/>
        </authorList>
    </citation>
    <scope>NUCLEOTIDE SEQUENCE [LARGE SCALE GENOMIC DNA]</scope>
    <source>
        <strain evidence="1 2">Mfrg269</strain>
    </source>
</reference>
<gene>
    <name evidence="1" type="ORF">DID88_010043</name>
</gene>
<sequence length="72" mass="8356">MVFILGVSFAERNLLEDKTPRARYRRPGSSTKYTGKDKWFILGIFVQTGLHYGRIYMVRGVVTPILRTNTDF</sequence>
<accession>A0A395IKZ4</accession>
<protein>
    <submittedName>
        <fullName evidence="1">Uncharacterized protein</fullName>
    </submittedName>
</protein>
<dbReference type="EMBL" id="QKRW01000035">
    <property type="protein sequence ID" value="RAL60945.1"/>
    <property type="molecule type" value="Genomic_DNA"/>
</dbReference>
<comment type="caution">
    <text evidence="1">The sequence shown here is derived from an EMBL/GenBank/DDBJ whole genome shotgun (WGS) entry which is preliminary data.</text>
</comment>
<organism evidence="1 2">
    <name type="scientific">Monilinia fructigena</name>
    <dbReference type="NCBI Taxonomy" id="38457"/>
    <lineage>
        <taxon>Eukaryota</taxon>
        <taxon>Fungi</taxon>
        <taxon>Dikarya</taxon>
        <taxon>Ascomycota</taxon>
        <taxon>Pezizomycotina</taxon>
        <taxon>Leotiomycetes</taxon>
        <taxon>Helotiales</taxon>
        <taxon>Sclerotiniaceae</taxon>
        <taxon>Monilinia</taxon>
    </lineage>
</organism>